<gene>
    <name evidence="1" type="ORF">SDC9_145912</name>
</gene>
<dbReference type="AlphaFoldDB" id="A0A645EDA8"/>
<dbReference type="EMBL" id="VSSQ01044858">
    <property type="protein sequence ID" value="MPM98723.1"/>
    <property type="molecule type" value="Genomic_DNA"/>
</dbReference>
<comment type="caution">
    <text evidence="1">The sequence shown here is derived from an EMBL/GenBank/DDBJ whole genome shotgun (WGS) entry which is preliminary data.</text>
</comment>
<name>A0A645EDA8_9ZZZZ</name>
<proteinExistence type="predicted"/>
<reference evidence="1" key="1">
    <citation type="submission" date="2019-08" db="EMBL/GenBank/DDBJ databases">
        <authorList>
            <person name="Kucharzyk K."/>
            <person name="Murdoch R.W."/>
            <person name="Higgins S."/>
            <person name="Loffler F."/>
        </authorList>
    </citation>
    <scope>NUCLEOTIDE SEQUENCE</scope>
</reference>
<protein>
    <submittedName>
        <fullName evidence="1">Uncharacterized protein</fullName>
    </submittedName>
</protein>
<evidence type="ECO:0000313" key="1">
    <source>
        <dbReference type="EMBL" id="MPM98723.1"/>
    </source>
</evidence>
<accession>A0A645EDA8</accession>
<organism evidence="1">
    <name type="scientific">bioreactor metagenome</name>
    <dbReference type="NCBI Taxonomy" id="1076179"/>
    <lineage>
        <taxon>unclassified sequences</taxon>
        <taxon>metagenomes</taxon>
        <taxon>ecological metagenomes</taxon>
    </lineage>
</organism>
<sequence length="52" mass="5941">MISQFNLLVDSRISSSVVDIKSISFISNVLWINEETETRAFLSDKSTRFDSL</sequence>